<proteinExistence type="predicted"/>
<dbReference type="EMBL" id="CP101527">
    <property type="protein sequence ID" value="UZW76364.1"/>
    <property type="molecule type" value="Genomic_DNA"/>
</dbReference>
<evidence type="ECO:0000313" key="2">
    <source>
        <dbReference type="Proteomes" id="UP001164472"/>
    </source>
</evidence>
<dbReference type="RefSeq" id="WP_251813083.1">
    <property type="nucleotide sequence ID" value="NZ_CP101527.1"/>
</dbReference>
<accession>A0A9E8HV79</accession>
<organism evidence="1 2">
    <name type="scientific">Alkalimarinus sediminis</name>
    <dbReference type="NCBI Taxonomy" id="1632866"/>
    <lineage>
        <taxon>Bacteria</taxon>
        <taxon>Pseudomonadati</taxon>
        <taxon>Pseudomonadota</taxon>
        <taxon>Gammaproteobacteria</taxon>
        <taxon>Alteromonadales</taxon>
        <taxon>Alteromonadaceae</taxon>
        <taxon>Alkalimarinus</taxon>
    </lineage>
</organism>
<protein>
    <submittedName>
        <fullName evidence="1">Uncharacterized protein</fullName>
    </submittedName>
</protein>
<dbReference type="Proteomes" id="UP001164472">
    <property type="component" value="Chromosome"/>
</dbReference>
<reference evidence="1" key="1">
    <citation type="submission" date="2022-07" db="EMBL/GenBank/DDBJ databases">
        <title>Alkalimarinus sp. nov., isolated from gut of a Alitta virens.</title>
        <authorList>
            <person name="Yang A.I."/>
            <person name="Shin N.-R."/>
        </authorList>
    </citation>
    <scope>NUCLEOTIDE SEQUENCE</scope>
    <source>
        <strain evidence="1">FA028</strain>
    </source>
</reference>
<dbReference type="AlphaFoldDB" id="A0A9E8HV79"/>
<dbReference type="KEGG" id="asem:NNL22_07195"/>
<name>A0A9E8HV79_9ALTE</name>
<gene>
    <name evidence="1" type="ORF">NNL22_07195</name>
</gene>
<keyword evidence="2" id="KW-1185">Reference proteome</keyword>
<sequence>MEISGLYIYIDGSDLEGVSEPVESAIRDWLKSKDVPAKIVNVLHERTPDLSSEDYAQWDLGLNLEMGQIGCLSELLVYIHKLAVKHERDFVIGYYSEATGISEDISFFGAESGEPKTQEIAEFIGIENC</sequence>
<evidence type="ECO:0000313" key="1">
    <source>
        <dbReference type="EMBL" id="UZW76364.1"/>
    </source>
</evidence>